<evidence type="ECO:0000313" key="1">
    <source>
        <dbReference type="EMBL" id="ATS92313.1"/>
    </source>
</evidence>
<sequence>MDKKVQAALSAKIDVRGEDYTVEQALLSAHGHFAPEDLIKAILDSQKPEGFIVTGLSDSELVSKLQEVGHAESVRDILVSRIGVPAHTVLIDEMTYANWKTRYNVETLAVNGEAYWYWQGDKEDYPESLTCPVIMSAEQLREMLGNANRYKTWRDSMIAHLLEDQLVIQQALPEEVGESRPPTAQEWDKAIDALRAVKESGKKCDHCDNGKVINENSRMAESCRHCQPKCIWPDCGHDTNRVGYGAEGCNGVGCVK</sequence>
<dbReference type="Proteomes" id="UP000241675">
    <property type="component" value="Segment"/>
</dbReference>
<reference evidence="2" key="1">
    <citation type="submission" date="2017-10" db="EMBL/GenBank/DDBJ databases">
        <authorList>
            <person name="Peters D.L."/>
        </authorList>
    </citation>
    <scope>NUCLEOTIDE SEQUENCE [LARGE SCALE GENOMIC DNA]</scope>
</reference>
<protein>
    <submittedName>
        <fullName evidence="1">Uncharacterized protein</fullName>
    </submittedName>
</protein>
<evidence type="ECO:0000313" key="2">
    <source>
        <dbReference type="Proteomes" id="UP000241675"/>
    </source>
</evidence>
<name>A0A2D2W2F4_9CAUD</name>
<organism evidence="1 2">
    <name type="scientific">Stenotrophomonas phage vB_SmaS_DLP_5</name>
    <dbReference type="NCBI Taxonomy" id="2044561"/>
    <lineage>
        <taxon>Viruses</taxon>
        <taxon>Duplodnaviria</taxon>
        <taxon>Heunggongvirae</taxon>
        <taxon>Uroviricota</taxon>
        <taxon>Caudoviricetes</taxon>
        <taxon>Delepquintavirus</taxon>
        <taxon>Delepquintavirus DLP5</taxon>
    </lineage>
</organism>
<keyword evidence="2" id="KW-1185">Reference proteome</keyword>
<reference evidence="1 2" key="2">
    <citation type="submission" date="2017-11" db="EMBL/GenBank/DDBJ databases">
        <title>Lysogenic conversion of Stenotrophomonas maltophilia by temperate phage DLP4.</title>
        <authorList>
            <person name="Dennis J."/>
            <person name="Stothard P."/>
        </authorList>
    </citation>
    <scope>NUCLEOTIDE SEQUENCE [LARGE SCALE GENOMIC DNA]</scope>
</reference>
<dbReference type="EMBL" id="MG189906">
    <property type="protein sequence ID" value="ATS92313.1"/>
    <property type="molecule type" value="Genomic_DNA"/>
</dbReference>
<gene>
    <name evidence="1" type="ORF">DLP05_073</name>
</gene>
<proteinExistence type="predicted"/>
<accession>A0A2D2W2F4</accession>